<evidence type="ECO:0000313" key="7">
    <source>
        <dbReference type="EMBL" id="CAK7329778.1"/>
    </source>
</evidence>
<keyword evidence="4" id="KW-0408">Iron</keyword>
<reference evidence="7 8" key="1">
    <citation type="submission" date="2024-01" db="EMBL/GenBank/DDBJ databases">
        <authorList>
            <person name="Waweru B."/>
        </authorList>
    </citation>
    <scope>NUCLEOTIDE SEQUENCE [LARGE SCALE GENOMIC DNA]</scope>
</reference>
<protein>
    <recommendedName>
        <fullName evidence="9">Cytochrome P450</fullName>
    </recommendedName>
</protein>
<dbReference type="EMBL" id="CAWUPB010000913">
    <property type="protein sequence ID" value="CAK7329778.1"/>
    <property type="molecule type" value="Genomic_DNA"/>
</dbReference>
<sequence>MLKHVRVTETKFLVKDLREESMKGGEHVMVEMNEKFGDLATNIMIARDKESRKVQKALADFFYLLRLFLVSDAVPFLGWLDLVKEYVGKMKRAEREDRWVCLEAG</sequence>
<organism evidence="7 8">
    <name type="scientific">Dovyalis caffra</name>
    <dbReference type="NCBI Taxonomy" id="77055"/>
    <lineage>
        <taxon>Eukaryota</taxon>
        <taxon>Viridiplantae</taxon>
        <taxon>Streptophyta</taxon>
        <taxon>Embryophyta</taxon>
        <taxon>Tracheophyta</taxon>
        <taxon>Spermatophyta</taxon>
        <taxon>Magnoliopsida</taxon>
        <taxon>eudicotyledons</taxon>
        <taxon>Gunneridae</taxon>
        <taxon>Pentapetalae</taxon>
        <taxon>rosids</taxon>
        <taxon>fabids</taxon>
        <taxon>Malpighiales</taxon>
        <taxon>Salicaceae</taxon>
        <taxon>Flacourtieae</taxon>
        <taxon>Dovyalis</taxon>
    </lineage>
</organism>
<dbReference type="PANTHER" id="PTHR47947:SF8">
    <property type="entry name" value="CYTOCHROME P450 82C4-LIKE"/>
    <property type="match status" value="1"/>
</dbReference>
<dbReference type="GO" id="GO:0046246">
    <property type="term" value="P:terpene biosynthetic process"/>
    <property type="evidence" value="ECO:0007669"/>
    <property type="project" value="TreeGrafter"/>
</dbReference>
<evidence type="ECO:0008006" key="9">
    <source>
        <dbReference type="Google" id="ProtNLM"/>
    </source>
</evidence>
<evidence type="ECO:0000313" key="8">
    <source>
        <dbReference type="Proteomes" id="UP001314170"/>
    </source>
</evidence>
<feature type="transmembrane region" description="Helical" evidence="6">
    <location>
        <begin position="61"/>
        <end position="82"/>
    </location>
</feature>
<evidence type="ECO:0000256" key="5">
    <source>
        <dbReference type="ARBA" id="ARBA00023033"/>
    </source>
</evidence>
<keyword evidence="1" id="KW-0349">Heme</keyword>
<accession>A0AAV1R9X9</accession>
<keyword evidence="3" id="KW-0560">Oxidoreductase</keyword>
<evidence type="ECO:0000256" key="1">
    <source>
        <dbReference type="ARBA" id="ARBA00022617"/>
    </source>
</evidence>
<keyword evidence="6" id="KW-1133">Transmembrane helix</keyword>
<keyword evidence="8" id="KW-1185">Reference proteome</keyword>
<keyword evidence="5" id="KW-0503">Monooxygenase</keyword>
<keyword evidence="6" id="KW-0812">Transmembrane</keyword>
<keyword evidence="6" id="KW-0472">Membrane</keyword>
<gene>
    <name evidence="7" type="ORF">DCAF_LOCUS7537</name>
</gene>
<evidence type="ECO:0000256" key="6">
    <source>
        <dbReference type="SAM" id="Phobius"/>
    </source>
</evidence>
<keyword evidence="2" id="KW-0479">Metal-binding</keyword>
<dbReference type="AlphaFoldDB" id="A0AAV1R9X9"/>
<dbReference type="InterPro" id="IPR050651">
    <property type="entry name" value="Plant_Cytochrome_P450_Monoox"/>
</dbReference>
<name>A0AAV1R9X9_9ROSI</name>
<dbReference type="PANTHER" id="PTHR47947">
    <property type="entry name" value="CYTOCHROME P450 82C3-RELATED"/>
    <property type="match status" value="1"/>
</dbReference>
<evidence type="ECO:0000256" key="2">
    <source>
        <dbReference type="ARBA" id="ARBA00022723"/>
    </source>
</evidence>
<evidence type="ECO:0000256" key="4">
    <source>
        <dbReference type="ARBA" id="ARBA00023004"/>
    </source>
</evidence>
<comment type="caution">
    <text evidence="7">The sequence shown here is derived from an EMBL/GenBank/DDBJ whole genome shotgun (WGS) entry which is preliminary data.</text>
</comment>
<dbReference type="Proteomes" id="UP001314170">
    <property type="component" value="Unassembled WGS sequence"/>
</dbReference>
<dbReference type="GO" id="GO:0046872">
    <property type="term" value="F:metal ion binding"/>
    <property type="evidence" value="ECO:0007669"/>
    <property type="project" value="UniProtKB-KW"/>
</dbReference>
<proteinExistence type="predicted"/>
<dbReference type="GO" id="GO:0004497">
    <property type="term" value="F:monooxygenase activity"/>
    <property type="evidence" value="ECO:0007669"/>
    <property type="project" value="UniProtKB-KW"/>
</dbReference>
<evidence type="ECO:0000256" key="3">
    <source>
        <dbReference type="ARBA" id="ARBA00023002"/>
    </source>
</evidence>